<proteinExistence type="predicted"/>
<dbReference type="Proteomes" id="UP000735302">
    <property type="component" value="Unassembled WGS sequence"/>
</dbReference>
<reference evidence="1 2" key="1">
    <citation type="journal article" date="2021" name="Elife">
        <title>Chloroplast acquisition without the gene transfer in kleptoplastic sea slugs, Plakobranchus ocellatus.</title>
        <authorList>
            <person name="Maeda T."/>
            <person name="Takahashi S."/>
            <person name="Yoshida T."/>
            <person name="Shimamura S."/>
            <person name="Takaki Y."/>
            <person name="Nagai Y."/>
            <person name="Toyoda A."/>
            <person name="Suzuki Y."/>
            <person name="Arimoto A."/>
            <person name="Ishii H."/>
            <person name="Satoh N."/>
            <person name="Nishiyama T."/>
            <person name="Hasebe M."/>
            <person name="Maruyama T."/>
            <person name="Minagawa J."/>
            <person name="Obokata J."/>
            <person name="Shigenobu S."/>
        </authorList>
    </citation>
    <scope>NUCLEOTIDE SEQUENCE [LARGE SCALE GENOMIC DNA]</scope>
</reference>
<sequence length="152" mass="17630">MFAHLHHNRFSTYLRNYSGTSKLLTWNDGCGYQNKSAAIANSVQKFLTPGHTQMDCGAMHSLVERKIKCDIFTPRDDLGIAMAREAPFTVTEVYYKKPKILSGDFFYPFHLERKVNTYRYALNNDRTPEVSHKLNWRDEWIALPCTVDFALC</sequence>
<protein>
    <submittedName>
        <fullName evidence="1">Uncharacterized protein</fullName>
    </submittedName>
</protein>
<evidence type="ECO:0000313" key="2">
    <source>
        <dbReference type="Proteomes" id="UP000735302"/>
    </source>
</evidence>
<organism evidence="1 2">
    <name type="scientific">Plakobranchus ocellatus</name>
    <dbReference type="NCBI Taxonomy" id="259542"/>
    <lineage>
        <taxon>Eukaryota</taxon>
        <taxon>Metazoa</taxon>
        <taxon>Spiralia</taxon>
        <taxon>Lophotrochozoa</taxon>
        <taxon>Mollusca</taxon>
        <taxon>Gastropoda</taxon>
        <taxon>Heterobranchia</taxon>
        <taxon>Euthyneura</taxon>
        <taxon>Panpulmonata</taxon>
        <taxon>Sacoglossa</taxon>
        <taxon>Placobranchoidea</taxon>
        <taxon>Plakobranchidae</taxon>
        <taxon>Plakobranchus</taxon>
    </lineage>
</organism>
<comment type="caution">
    <text evidence="1">The sequence shown here is derived from an EMBL/GenBank/DDBJ whole genome shotgun (WGS) entry which is preliminary data.</text>
</comment>
<gene>
    <name evidence="1" type="ORF">PoB_003187800</name>
</gene>
<evidence type="ECO:0000313" key="1">
    <source>
        <dbReference type="EMBL" id="GFO05373.1"/>
    </source>
</evidence>
<dbReference type="EMBL" id="BLXT01003748">
    <property type="protein sequence ID" value="GFO05373.1"/>
    <property type="molecule type" value="Genomic_DNA"/>
</dbReference>
<keyword evidence="2" id="KW-1185">Reference proteome</keyword>
<name>A0AAV4AEZ1_9GAST</name>
<accession>A0AAV4AEZ1</accession>
<dbReference type="AlphaFoldDB" id="A0AAV4AEZ1"/>